<dbReference type="EMBL" id="JACASI010000034">
    <property type="protein sequence ID" value="MCQ3830533.1"/>
    <property type="molecule type" value="Genomic_DNA"/>
</dbReference>
<evidence type="ECO:0000313" key="2">
    <source>
        <dbReference type="Proteomes" id="UP001205566"/>
    </source>
</evidence>
<gene>
    <name evidence="1" type="ORF">HXX02_13890</name>
</gene>
<comment type="caution">
    <text evidence="1">The sequence shown here is derived from an EMBL/GenBank/DDBJ whole genome shotgun (WGS) entry which is preliminary data.</text>
</comment>
<evidence type="ECO:0000313" key="1">
    <source>
        <dbReference type="EMBL" id="MCQ3830533.1"/>
    </source>
</evidence>
<name>A0ABT1P332_9GAMM</name>
<protein>
    <submittedName>
        <fullName evidence="1">Uncharacterized protein</fullName>
    </submittedName>
</protein>
<dbReference type="RefSeq" id="WP_231757078.1">
    <property type="nucleotide sequence ID" value="NZ_CP088953.1"/>
</dbReference>
<proteinExistence type="predicted"/>
<sequence>MGDLCCNSQFLRAEKVPPGLANFYDILLILMLDFFSENRIMDHRELILTWLKTGPSAKLYTGCTHSHQTATSGDQIFNPVIFSLQGALPSFSKPRIAACMDPL</sequence>
<keyword evidence="2" id="KW-1185">Reference proteome</keyword>
<dbReference type="Proteomes" id="UP001205566">
    <property type="component" value="Unassembled WGS sequence"/>
</dbReference>
<reference evidence="1" key="1">
    <citation type="thesis" date="2020" institute="Technische Universitat Dresden" country="Dresden, Germany">
        <title>The Agarolytic System of Microbulbifer elongatus PORT2, Isolated from Batu Karas, Pangandaran West Java Indonesia.</title>
        <authorList>
            <person name="Anggraeni S.R."/>
        </authorList>
    </citation>
    <scope>NUCLEOTIDE SEQUENCE</scope>
    <source>
        <strain evidence="1">PORT2</strain>
    </source>
</reference>
<accession>A0ABT1P332</accession>
<organism evidence="1 2">
    <name type="scientific">Microbulbifer elongatus</name>
    <dbReference type="NCBI Taxonomy" id="86173"/>
    <lineage>
        <taxon>Bacteria</taxon>
        <taxon>Pseudomonadati</taxon>
        <taxon>Pseudomonadota</taxon>
        <taxon>Gammaproteobacteria</taxon>
        <taxon>Cellvibrionales</taxon>
        <taxon>Microbulbiferaceae</taxon>
        <taxon>Microbulbifer</taxon>
    </lineage>
</organism>